<reference evidence="4 5" key="1">
    <citation type="submission" date="2012-04" db="EMBL/GenBank/DDBJ databases">
        <title>The Genome Sequence of Bartonella quintana JK 68.</title>
        <authorList>
            <consortium name="The Broad Institute Genome Sequencing Platform"/>
            <consortium name="The Broad Institute Genome Sequencing Center for Infectious Disease"/>
            <person name="Feldgarden M."/>
            <person name="Kirby J."/>
            <person name="Kosoy M."/>
            <person name="Birtles R."/>
            <person name="Probert W.S."/>
            <person name="Chiaraviglio L."/>
            <person name="Walker B."/>
            <person name="Young S.K."/>
            <person name="Zeng Q."/>
            <person name="Gargeya S."/>
            <person name="Fitzgerald M."/>
            <person name="Haas B."/>
            <person name="Abouelleil A."/>
            <person name="Alvarado L."/>
            <person name="Arachchi H.M."/>
            <person name="Berlin A.M."/>
            <person name="Chapman S.B."/>
            <person name="Goldberg J."/>
            <person name="Griggs A."/>
            <person name="Gujja S."/>
            <person name="Hansen M."/>
            <person name="Howarth C."/>
            <person name="Imamovic A."/>
            <person name="Larimer J."/>
            <person name="McCowen C."/>
            <person name="Montmayeur A."/>
            <person name="Murphy C."/>
            <person name="Neiman D."/>
            <person name="Pearson M."/>
            <person name="Priest M."/>
            <person name="Roberts A."/>
            <person name="Saif S."/>
            <person name="Shea T."/>
            <person name="Sisk P."/>
            <person name="Sykes S."/>
            <person name="Wortman J."/>
            <person name="Nusbaum C."/>
            <person name="Birren B."/>
        </authorList>
    </citation>
    <scope>NUCLEOTIDE SEQUENCE [LARGE SCALE GENOMIC DNA]</scope>
    <source>
        <strain evidence="4 5">JK 68</strain>
    </source>
</reference>
<gene>
    <name evidence="4" type="ORF">O7U_00873</name>
</gene>
<dbReference type="PANTHER" id="PTHR45753">
    <property type="entry name" value="ORNITHINE CARBAMOYLTRANSFERASE, MITOCHONDRIAL"/>
    <property type="match status" value="1"/>
</dbReference>
<dbReference type="PANTHER" id="PTHR45753:SF3">
    <property type="entry name" value="ORNITHINE TRANSCARBAMYLASE, MITOCHONDRIAL"/>
    <property type="match status" value="1"/>
</dbReference>
<comment type="caution">
    <text evidence="4">The sequence shown here is derived from an EMBL/GenBank/DDBJ whole genome shotgun (WGS) entry which is preliminary data.</text>
</comment>
<keyword evidence="2" id="KW-0808">Transferase</keyword>
<comment type="function">
    <text evidence="1">Reversibly catalyzes the transfer of the carbamoyl group from carbamoyl phosphate (CP) to the N(epsilon) atom of ornithine (ORN) to produce L-citrulline.</text>
</comment>
<dbReference type="InterPro" id="IPR036901">
    <property type="entry name" value="Asp/Orn_carbamoylTrfase_sf"/>
</dbReference>
<evidence type="ECO:0000259" key="3">
    <source>
        <dbReference type="Pfam" id="PF00185"/>
    </source>
</evidence>
<dbReference type="Pfam" id="PF00185">
    <property type="entry name" value="OTCace"/>
    <property type="match status" value="1"/>
</dbReference>
<evidence type="ECO:0000256" key="2">
    <source>
        <dbReference type="ARBA" id="ARBA00022679"/>
    </source>
</evidence>
<keyword evidence="5" id="KW-1185">Reference proteome</keyword>
<evidence type="ECO:0000313" key="4">
    <source>
        <dbReference type="EMBL" id="KEC65223.1"/>
    </source>
</evidence>
<organism evidence="4 5">
    <name type="scientific">Bartonella quintana JK 68</name>
    <dbReference type="NCBI Taxonomy" id="1134503"/>
    <lineage>
        <taxon>Bacteria</taxon>
        <taxon>Pseudomonadati</taxon>
        <taxon>Pseudomonadota</taxon>
        <taxon>Alphaproteobacteria</taxon>
        <taxon>Hyphomicrobiales</taxon>
        <taxon>Bartonellaceae</taxon>
        <taxon>Bartonella</taxon>
    </lineage>
</organism>
<proteinExistence type="predicted"/>
<dbReference type="EMBL" id="AHPD01000011">
    <property type="protein sequence ID" value="KEC65223.1"/>
    <property type="molecule type" value="Genomic_DNA"/>
</dbReference>
<name>A0ABR4SNS3_BARQI</name>
<sequence>MTNTWVSMGQEFRARSHSVFQPYQVNEALIKLAKLYALLMHCLPAHRDEEAIDTMIDGPQSVVLMRLKIVSIPKKQFLHSVYKMRFSLHINLSNKSYKRQRYE</sequence>
<dbReference type="Proteomes" id="UP000027143">
    <property type="component" value="Unassembled WGS sequence"/>
</dbReference>
<evidence type="ECO:0000256" key="1">
    <source>
        <dbReference type="ARBA" id="ARBA00003822"/>
    </source>
</evidence>
<accession>A0ABR4SNS3</accession>
<dbReference type="Gene3D" id="3.40.50.1370">
    <property type="entry name" value="Aspartate/ornithine carbamoyltransferase"/>
    <property type="match status" value="1"/>
</dbReference>
<feature type="domain" description="Aspartate/ornithine carbamoyltransferase Asp/Orn-binding" evidence="3">
    <location>
        <begin position="2"/>
        <end position="64"/>
    </location>
</feature>
<dbReference type="InterPro" id="IPR006131">
    <property type="entry name" value="Asp_carbamoyltransf_Asp/Orn-bd"/>
</dbReference>
<dbReference type="SUPFAM" id="SSF53671">
    <property type="entry name" value="Aspartate/ornithine carbamoyltransferase"/>
    <property type="match status" value="1"/>
</dbReference>
<protein>
    <submittedName>
        <fullName evidence="4">Ornithine carbamoyltransferase</fullName>
    </submittedName>
</protein>
<evidence type="ECO:0000313" key="5">
    <source>
        <dbReference type="Proteomes" id="UP000027143"/>
    </source>
</evidence>